<dbReference type="GeneID" id="54780090"/>
<protein>
    <submittedName>
        <fullName evidence="1">Uncharacterized protein</fullName>
    </submittedName>
</protein>
<dbReference type="VEuPathDB" id="FungiDB:DIURU_001437"/>
<evidence type="ECO:0000313" key="1">
    <source>
        <dbReference type="EMBL" id="KAA8905634.1"/>
    </source>
</evidence>
<accession>A0A642UUR6</accession>
<organism evidence="1 2">
    <name type="scientific">Diutina rugosa</name>
    <name type="common">Yeast</name>
    <name type="synonym">Candida rugosa</name>
    <dbReference type="NCBI Taxonomy" id="5481"/>
    <lineage>
        <taxon>Eukaryota</taxon>
        <taxon>Fungi</taxon>
        <taxon>Dikarya</taxon>
        <taxon>Ascomycota</taxon>
        <taxon>Saccharomycotina</taxon>
        <taxon>Pichiomycetes</taxon>
        <taxon>Debaryomycetaceae</taxon>
        <taxon>Diutina</taxon>
    </lineage>
</organism>
<gene>
    <name evidence="1" type="ORF">DIURU_001437</name>
</gene>
<dbReference type="Proteomes" id="UP000449547">
    <property type="component" value="Unassembled WGS sequence"/>
</dbReference>
<evidence type="ECO:0000313" key="2">
    <source>
        <dbReference type="Proteomes" id="UP000449547"/>
    </source>
</evidence>
<reference evidence="1 2" key="1">
    <citation type="submission" date="2019-07" db="EMBL/GenBank/DDBJ databases">
        <title>Genome assembly of two rare yeast pathogens: Diutina rugosa and Trichomonascus ciferrii.</title>
        <authorList>
            <person name="Mixao V."/>
            <person name="Saus E."/>
            <person name="Hansen A."/>
            <person name="Lass-Flor C."/>
            <person name="Gabaldon T."/>
        </authorList>
    </citation>
    <scope>NUCLEOTIDE SEQUENCE [LARGE SCALE GENOMIC DNA]</scope>
    <source>
        <strain evidence="1 2">CBS 613</strain>
    </source>
</reference>
<keyword evidence="2" id="KW-1185">Reference proteome</keyword>
<dbReference type="EMBL" id="SWFT01000044">
    <property type="protein sequence ID" value="KAA8905634.1"/>
    <property type="molecule type" value="Genomic_DNA"/>
</dbReference>
<sequence length="226" mass="26182">MQTSFPLERVPRLRRLKLQNLDIFNVSIDAHLEYVELNHIHLRNLLISANEVNVVQFDLLDQSFAATELNENYTRQQLTCDRDIKMPKAMDSLIISTEVPWNGAYIERRDDLKSLCIEFASSLEITVPKNLEKLRIIDAEDPAVVHFVDTAKLEYIEFFKRELIPQYNDDEDVTPPAFIPDGFVQVGLMVSPRHFAIVEAFLMISATAKMYQRPVIRDTFPEIKND</sequence>
<name>A0A642UUR6_DIURU</name>
<dbReference type="AlphaFoldDB" id="A0A642UUR6"/>
<proteinExistence type="predicted"/>
<comment type="caution">
    <text evidence="1">The sequence shown here is derived from an EMBL/GenBank/DDBJ whole genome shotgun (WGS) entry which is preliminary data.</text>
</comment>
<dbReference type="RefSeq" id="XP_034013794.1">
    <property type="nucleotide sequence ID" value="XM_034153980.1"/>
</dbReference>